<gene>
    <name evidence="15" type="ORF">BCR43DRAFT_529716</name>
</gene>
<dbReference type="PANTHER" id="PTHR14043">
    <property type="entry name" value="CCAAT DISPLACEMENT PROTEIN-RELATED"/>
    <property type="match status" value="1"/>
</dbReference>
<evidence type="ECO:0000256" key="3">
    <source>
        <dbReference type="ARBA" id="ARBA00018691"/>
    </source>
</evidence>
<dbReference type="InterPro" id="IPR057476">
    <property type="entry name" value="Cux_N"/>
</dbReference>
<feature type="compositionally biased region" description="Polar residues" evidence="11">
    <location>
        <begin position="446"/>
        <end position="459"/>
    </location>
</feature>
<evidence type="ECO:0000256" key="1">
    <source>
        <dbReference type="ARBA" id="ARBA00004409"/>
    </source>
</evidence>
<evidence type="ECO:0000256" key="10">
    <source>
        <dbReference type="SAM" id="Coils"/>
    </source>
</evidence>
<feature type="coiled-coil region" evidence="10">
    <location>
        <begin position="482"/>
        <end position="530"/>
    </location>
</feature>
<evidence type="ECO:0000259" key="14">
    <source>
        <dbReference type="Pfam" id="PF25398"/>
    </source>
</evidence>
<protein>
    <recommendedName>
        <fullName evidence="3">Protein CASP</fullName>
    </recommendedName>
</protein>
<evidence type="ECO:0000313" key="15">
    <source>
        <dbReference type="EMBL" id="ORZ01012.1"/>
    </source>
</evidence>
<dbReference type="EMBL" id="MCGN01000002">
    <property type="protein sequence ID" value="ORZ01012.1"/>
    <property type="molecule type" value="Genomic_DNA"/>
</dbReference>
<dbReference type="GO" id="GO:0006891">
    <property type="term" value="P:intra-Golgi vesicle-mediated transport"/>
    <property type="evidence" value="ECO:0007669"/>
    <property type="project" value="InterPro"/>
</dbReference>
<proteinExistence type="inferred from homology"/>
<sequence>MSANDVHGNFSTAIQFWRGIELPALQKQLDQQGLSIVENQKDGLVSRKKLAEQTREFKKTSDEQKLQQIKSLLKGYQGEIDNITRRTKFAENAFLTLYKLLADAPDPAPLFEVAVEQSAKIVDNDSARNENEQLRKELEEAKKQVSHLSSVEQENVDLKDKIAKLEAEEKKTEENSQKDQEFKAQYNDKIRSYKERELDLQRQLNQALDQLTELRHTHDDTQAELLNHNQKYDEEVVGKLAELDIVMMELERANSRIMELERKNQQDAALSKLIKDVDTYKDLLQKTEARLSKRIKELSGEVKTLTEQKESLSKKLREFDDYDEIKRELEIMKYVEFSTGDDDRFDAGDVLNKDGKHHDSLETRLMEKNKRLENDFTQLKVNFANLQQEFDTKNQSYVELLAKSEEQTGLIQRLEEDLLRMGQKGPSSGGSGGALVAELTRTPSSANLANATGGHSTPRSPDYGSPRASYDASAPKDDKSILPIVMNQRDRFRQRNAELEEQTRDLETRMQDMQGEMDTLKADNLKLYERLRFVHVWKEEQSRGLTNRATAVQMSPESSSGSPPQRDFRRGSLKGSRDDPTDKYGKMYEESMNPFIQFHRREETRRYNSLNPAEKLSYNVTRMFFSHKWSRYFLIFYSLLLHLLVVAVLYQLSLWECRHDHETINLPTVNNEDPMMAAAAGAAKAGPL</sequence>
<keyword evidence="9 12" id="KW-0472">Membrane</keyword>
<dbReference type="OrthoDB" id="10257567at2759"/>
<dbReference type="FunCoup" id="A0A1X2HNZ3">
    <property type="interactions" value="147"/>
</dbReference>
<name>A0A1X2HNZ3_SYNRA</name>
<evidence type="ECO:0000256" key="4">
    <source>
        <dbReference type="ARBA" id="ARBA00022448"/>
    </source>
</evidence>
<dbReference type="InterPro" id="IPR012955">
    <property type="entry name" value="CASP_C"/>
</dbReference>
<feature type="compositionally biased region" description="Basic and acidic residues" evidence="11">
    <location>
        <begin position="566"/>
        <end position="585"/>
    </location>
</feature>
<evidence type="ECO:0000256" key="9">
    <source>
        <dbReference type="ARBA" id="ARBA00023136"/>
    </source>
</evidence>
<feature type="compositionally biased region" description="Polar residues" evidence="11">
    <location>
        <begin position="545"/>
        <end position="563"/>
    </location>
</feature>
<dbReference type="PANTHER" id="PTHR14043:SF2">
    <property type="entry name" value="HOMEOBOX PROTEIN CUT"/>
    <property type="match status" value="1"/>
</dbReference>
<dbReference type="GO" id="GO:0000139">
    <property type="term" value="C:Golgi membrane"/>
    <property type="evidence" value="ECO:0007669"/>
    <property type="project" value="UniProtKB-SubCell"/>
</dbReference>
<reference evidence="15 16" key="1">
    <citation type="submission" date="2016-07" db="EMBL/GenBank/DDBJ databases">
        <title>Pervasive Adenine N6-methylation of Active Genes in Fungi.</title>
        <authorList>
            <consortium name="DOE Joint Genome Institute"/>
            <person name="Mondo S.J."/>
            <person name="Dannebaum R.O."/>
            <person name="Kuo R.C."/>
            <person name="Labutti K."/>
            <person name="Haridas S."/>
            <person name="Kuo A."/>
            <person name="Salamov A."/>
            <person name="Ahrendt S.R."/>
            <person name="Lipzen A."/>
            <person name="Sullivan W."/>
            <person name="Andreopoulos W.B."/>
            <person name="Clum A."/>
            <person name="Lindquist E."/>
            <person name="Daum C."/>
            <person name="Ramamoorthy G.K."/>
            <person name="Gryganskyi A."/>
            <person name="Culley D."/>
            <person name="Magnuson J.K."/>
            <person name="James T.Y."/>
            <person name="O'Malley M.A."/>
            <person name="Stajich J.E."/>
            <person name="Spatafora J.W."/>
            <person name="Visel A."/>
            <person name="Grigoriev I.V."/>
        </authorList>
    </citation>
    <scope>NUCLEOTIDE SEQUENCE [LARGE SCALE GENOMIC DNA]</scope>
    <source>
        <strain evidence="15 16">NRRL 2496</strain>
    </source>
</reference>
<comment type="caution">
    <text evidence="15">The sequence shown here is derived from an EMBL/GenBank/DDBJ whole genome shotgun (WGS) entry which is preliminary data.</text>
</comment>
<organism evidence="15 16">
    <name type="scientific">Syncephalastrum racemosum</name>
    <name type="common">Filamentous fungus</name>
    <dbReference type="NCBI Taxonomy" id="13706"/>
    <lineage>
        <taxon>Eukaryota</taxon>
        <taxon>Fungi</taxon>
        <taxon>Fungi incertae sedis</taxon>
        <taxon>Mucoromycota</taxon>
        <taxon>Mucoromycotina</taxon>
        <taxon>Mucoromycetes</taxon>
        <taxon>Mucorales</taxon>
        <taxon>Syncephalastraceae</taxon>
        <taxon>Syncephalastrum</taxon>
    </lineage>
</organism>
<feature type="domain" description="Cux N-terminal" evidence="14">
    <location>
        <begin position="8"/>
        <end position="118"/>
    </location>
</feature>
<keyword evidence="5 12" id="KW-0812">Transmembrane</keyword>
<dbReference type="Pfam" id="PF08172">
    <property type="entry name" value="CASP_C"/>
    <property type="match status" value="1"/>
</dbReference>
<evidence type="ECO:0000259" key="13">
    <source>
        <dbReference type="Pfam" id="PF08172"/>
    </source>
</evidence>
<dbReference type="Proteomes" id="UP000242180">
    <property type="component" value="Unassembled WGS sequence"/>
</dbReference>
<keyword evidence="16" id="KW-1185">Reference proteome</keyword>
<evidence type="ECO:0000256" key="6">
    <source>
        <dbReference type="ARBA" id="ARBA00022989"/>
    </source>
</evidence>
<comment type="similarity">
    <text evidence="2">Belongs to the CASP family.</text>
</comment>
<evidence type="ECO:0000256" key="11">
    <source>
        <dbReference type="SAM" id="MobiDB-lite"/>
    </source>
</evidence>
<feature type="region of interest" description="Disordered" evidence="11">
    <location>
        <begin position="446"/>
        <end position="482"/>
    </location>
</feature>
<keyword evidence="7" id="KW-0333">Golgi apparatus</keyword>
<evidence type="ECO:0000256" key="8">
    <source>
        <dbReference type="ARBA" id="ARBA00023054"/>
    </source>
</evidence>
<feature type="transmembrane region" description="Helical" evidence="12">
    <location>
        <begin position="629"/>
        <end position="650"/>
    </location>
</feature>
<keyword evidence="6 12" id="KW-1133">Transmembrane helix</keyword>
<keyword evidence="8 10" id="KW-0175">Coiled coil</keyword>
<feature type="coiled-coil region" evidence="10">
    <location>
        <begin position="124"/>
        <end position="315"/>
    </location>
</feature>
<feature type="region of interest" description="Disordered" evidence="11">
    <location>
        <begin position="545"/>
        <end position="585"/>
    </location>
</feature>
<dbReference type="InParanoid" id="A0A1X2HNZ3"/>
<keyword evidence="4" id="KW-0813">Transport</keyword>
<dbReference type="Pfam" id="PF25398">
    <property type="entry name" value="CUX1_N"/>
    <property type="match status" value="1"/>
</dbReference>
<accession>A0A1X2HNZ3</accession>
<evidence type="ECO:0000256" key="2">
    <source>
        <dbReference type="ARBA" id="ARBA00006415"/>
    </source>
</evidence>
<dbReference type="AlphaFoldDB" id="A0A1X2HNZ3"/>
<dbReference type="STRING" id="13706.A0A1X2HNZ3"/>
<evidence type="ECO:0000256" key="7">
    <source>
        <dbReference type="ARBA" id="ARBA00023034"/>
    </source>
</evidence>
<comment type="subcellular location">
    <subcellularLocation>
        <location evidence="1">Golgi apparatus membrane</location>
        <topology evidence="1">Single-pass type IV membrane protein</topology>
    </subcellularLocation>
</comment>
<feature type="domain" description="CASP C-terminal" evidence="13">
    <location>
        <begin position="395"/>
        <end position="653"/>
    </location>
</feature>
<evidence type="ECO:0000256" key="5">
    <source>
        <dbReference type="ARBA" id="ARBA00022692"/>
    </source>
</evidence>
<feature type="coiled-coil region" evidence="10">
    <location>
        <begin position="362"/>
        <end position="417"/>
    </location>
</feature>
<evidence type="ECO:0000313" key="16">
    <source>
        <dbReference type="Proteomes" id="UP000242180"/>
    </source>
</evidence>
<dbReference type="OMA" id="WQQEGFN"/>
<evidence type="ECO:0000256" key="12">
    <source>
        <dbReference type="SAM" id="Phobius"/>
    </source>
</evidence>